<accession>A0A9P0YWG8</accession>
<comment type="caution">
    <text evidence="2">The sequence shown here is derived from an EMBL/GenBank/DDBJ whole genome shotgun (WGS) entry which is preliminary data.</text>
</comment>
<feature type="compositionally biased region" description="Polar residues" evidence="1">
    <location>
        <begin position="1"/>
        <end position="12"/>
    </location>
</feature>
<dbReference type="Proteomes" id="UP001152484">
    <property type="component" value="Unassembled WGS sequence"/>
</dbReference>
<protein>
    <submittedName>
        <fullName evidence="2">Uncharacterized protein</fullName>
    </submittedName>
</protein>
<gene>
    <name evidence="2" type="ORF">CEURO_LOCUS6518</name>
</gene>
<evidence type="ECO:0000313" key="2">
    <source>
        <dbReference type="EMBL" id="CAH9077967.1"/>
    </source>
</evidence>
<keyword evidence="3" id="KW-1185">Reference proteome</keyword>
<reference evidence="2" key="1">
    <citation type="submission" date="2022-07" db="EMBL/GenBank/DDBJ databases">
        <authorList>
            <person name="Macas J."/>
            <person name="Novak P."/>
            <person name="Neumann P."/>
        </authorList>
    </citation>
    <scope>NUCLEOTIDE SEQUENCE</scope>
</reference>
<dbReference type="AlphaFoldDB" id="A0A9P0YWG8"/>
<feature type="region of interest" description="Disordered" evidence="1">
    <location>
        <begin position="1"/>
        <end position="26"/>
    </location>
</feature>
<organism evidence="2 3">
    <name type="scientific">Cuscuta europaea</name>
    <name type="common">European dodder</name>
    <dbReference type="NCBI Taxonomy" id="41803"/>
    <lineage>
        <taxon>Eukaryota</taxon>
        <taxon>Viridiplantae</taxon>
        <taxon>Streptophyta</taxon>
        <taxon>Embryophyta</taxon>
        <taxon>Tracheophyta</taxon>
        <taxon>Spermatophyta</taxon>
        <taxon>Magnoliopsida</taxon>
        <taxon>eudicotyledons</taxon>
        <taxon>Gunneridae</taxon>
        <taxon>Pentapetalae</taxon>
        <taxon>asterids</taxon>
        <taxon>lamiids</taxon>
        <taxon>Solanales</taxon>
        <taxon>Convolvulaceae</taxon>
        <taxon>Cuscuteae</taxon>
        <taxon>Cuscuta</taxon>
        <taxon>Cuscuta subgen. Cuscuta</taxon>
    </lineage>
</organism>
<proteinExistence type="predicted"/>
<evidence type="ECO:0000256" key="1">
    <source>
        <dbReference type="SAM" id="MobiDB-lite"/>
    </source>
</evidence>
<sequence>MHAQQAPSATRRITQHPGHPKAAHVEGSLTSNYGLSANQLEELAQYMKQKFVDQSVDQSSSSTTRANMAATPSHVYPWIIDSGATEHITCEGLTLDEADWSG</sequence>
<dbReference type="EMBL" id="CAMAPE010000010">
    <property type="protein sequence ID" value="CAH9077967.1"/>
    <property type="molecule type" value="Genomic_DNA"/>
</dbReference>
<name>A0A9P0YWG8_CUSEU</name>
<evidence type="ECO:0000313" key="3">
    <source>
        <dbReference type="Proteomes" id="UP001152484"/>
    </source>
</evidence>